<reference evidence="4" key="1">
    <citation type="submission" date="2022-12" db="EMBL/GenBank/DDBJ databases">
        <title>Chromosome-Level Genome Assembly of Japanese Cedar (Cryptomeriajaponica D. Don).</title>
        <authorList>
            <person name="Fujino T."/>
            <person name="Yamaguchi K."/>
            <person name="Yokoyama T."/>
            <person name="Hamanaka T."/>
            <person name="Harazono Y."/>
            <person name="Kamada H."/>
            <person name="Kobayashi W."/>
            <person name="Ujino-Ihara T."/>
            <person name="Uchiyama K."/>
            <person name="Matsumoto A."/>
            <person name="Izuno A."/>
            <person name="Tsumura Y."/>
            <person name="Toyoda A."/>
            <person name="Shigenobu S."/>
            <person name="Moriguchi Y."/>
            <person name="Ueno S."/>
            <person name="Kasahara M."/>
        </authorList>
    </citation>
    <scope>NUCLEOTIDE SEQUENCE</scope>
</reference>
<dbReference type="PANTHER" id="PTHR31900">
    <property type="entry name" value="F-BOX/RNI SUPERFAMILY PROTEIN-RELATED"/>
    <property type="match status" value="1"/>
</dbReference>
<evidence type="ECO:0000259" key="2">
    <source>
        <dbReference type="Pfam" id="PF24758"/>
    </source>
</evidence>
<dbReference type="InterPro" id="IPR055411">
    <property type="entry name" value="LRR_FXL15/At3g58940/PEG3-like"/>
</dbReference>
<dbReference type="Pfam" id="PF24758">
    <property type="entry name" value="LRR_At5g56370"/>
    <property type="match status" value="1"/>
</dbReference>
<dbReference type="InterPro" id="IPR032675">
    <property type="entry name" value="LRR_dom_sf"/>
</dbReference>
<gene>
    <name evidence="3" type="ORF">SUGI_1338450</name>
    <name evidence="4" type="ORF">SUGI_1508520</name>
</gene>
<evidence type="ECO:0000259" key="1">
    <source>
        <dbReference type="Pfam" id="PF00646"/>
    </source>
</evidence>
<evidence type="ECO:0000313" key="4">
    <source>
        <dbReference type="EMBL" id="GLJ59437.1"/>
    </source>
</evidence>
<dbReference type="Gene3D" id="3.80.10.10">
    <property type="entry name" value="Ribonuclease Inhibitor"/>
    <property type="match status" value="1"/>
</dbReference>
<dbReference type="SUPFAM" id="SSF52047">
    <property type="entry name" value="RNI-like"/>
    <property type="match status" value="1"/>
</dbReference>
<dbReference type="SUPFAM" id="SSF81383">
    <property type="entry name" value="F-box domain"/>
    <property type="match status" value="1"/>
</dbReference>
<dbReference type="EMBL" id="BSEH01000928">
    <property type="protein sequence ID" value="GLJ59437.1"/>
    <property type="molecule type" value="Genomic_DNA"/>
</dbReference>
<dbReference type="AlphaFoldDB" id="A0AAD3RQ68"/>
<sequence>MATDRLSALTDEFLSTHILSEFSYRNVVRLCLLSKRWRFLWKKITFLNFYWQDFEKQKDFEINVIISNALFHLDALFHLQIVLNGPKTADLNNWIRLAAEKKVESMSLQICYRDFSMVDLGESLFRCKNLTVLKLKSINLPKVPSNFGGFQSLKTFYVFDNPNLDDATLQEFMNMCPHLQILSIRGCVGLKKLKIRASNLICVHLGFLNPNISLQMACPQLTQINLMDYGYCRGLKLLQDISRKESVKIITLHNYGTNVVNPDIPSIVVLNSFPQLEELIIHGHCFQEMISYKISETEVTEVTLSNLKIVRVHIGTQKIGQAVNFLDFLLKNSPLCAISVFLSKRRSRIMLDKLLNLEKESRLSTAIRGWSTESKAICVLCGHYRV</sequence>
<evidence type="ECO:0000313" key="5">
    <source>
        <dbReference type="Proteomes" id="UP001234787"/>
    </source>
</evidence>
<dbReference type="Proteomes" id="UP001234787">
    <property type="component" value="Unassembled WGS sequence"/>
</dbReference>
<dbReference type="EMBL" id="BSEH01000139">
    <property type="protein sequence ID" value="GLJ57520.1"/>
    <property type="molecule type" value="Genomic_DNA"/>
</dbReference>
<dbReference type="Pfam" id="PF00646">
    <property type="entry name" value="F-box"/>
    <property type="match status" value="1"/>
</dbReference>
<dbReference type="InterPro" id="IPR050232">
    <property type="entry name" value="FBL13/AtMIF1-like"/>
</dbReference>
<organism evidence="4 5">
    <name type="scientific">Cryptomeria japonica</name>
    <name type="common">Japanese cedar</name>
    <name type="synonym">Cupressus japonica</name>
    <dbReference type="NCBI Taxonomy" id="3369"/>
    <lineage>
        <taxon>Eukaryota</taxon>
        <taxon>Viridiplantae</taxon>
        <taxon>Streptophyta</taxon>
        <taxon>Embryophyta</taxon>
        <taxon>Tracheophyta</taxon>
        <taxon>Spermatophyta</taxon>
        <taxon>Pinopsida</taxon>
        <taxon>Pinidae</taxon>
        <taxon>Conifers II</taxon>
        <taxon>Cupressales</taxon>
        <taxon>Cupressaceae</taxon>
        <taxon>Cryptomeria</taxon>
    </lineage>
</organism>
<protein>
    <submittedName>
        <fullName evidence="4">Uncharacterized protein</fullName>
    </submittedName>
</protein>
<name>A0AAD3RQ68_CRYJA</name>
<feature type="domain" description="F-box/LRR-repeat protein 15/At3g58940/PEG3-like LRR" evidence="2">
    <location>
        <begin position="91"/>
        <end position="210"/>
    </location>
</feature>
<feature type="domain" description="F-box" evidence="1">
    <location>
        <begin position="14"/>
        <end position="46"/>
    </location>
</feature>
<dbReference type="InterPro" id="IPR001810">
    <property type="entry name" value="F-box_dom"/>
</dbReference>
<evidence type="ECO:0000313" key="3">
    <source>
        <dbReference type="EMBL" id="GLJ57520.1"/>
    </source>
</evidence>
<accession>A0AAD3RQ68</accession>
<dbReference type="InterPro" id="IPR036047">
    <property type="entry name" value="F-box-like_dom_sf"/>
</dbReference>
<keyword evidence="5" id="KW-1185">Reference proteome</keyword>
<dbReference type="PANTHER" id="PTHR31900:SF32">
    <property type="entry name" value="F-BOX_RNI_FBD-LIKE DOMAIN PROTEIN"/>
    <property type="match status" value="1"/>
</dbReference>
<comment type="caution">
    <text evidence="4">The sequence shown here is derived from an EMBL/GenBank/DDBJ whole genome shotgun (WGS) entry which is preliminary data.</text>
</comment>
<proteinExistence type="predicted"/>